<proteinExistence type="predicted"/>
<name>A0A5S5CZB9_9ACTN</name>
<keyword evidence="3" id="KW-1185">Reference proteome</keyword>
<dbReference type="AlphaFoldDB" id="A0A5S5CZB9"/>
<feature type="transmembrane region" description="Helical" evidence="1">
    <location>
        <begin position="56"/>
        <end position="75"/>
    </location>
</feature>
<dbReference type="Proteomes" id="UP000322499">
    <property type="component" value="Unassembled WGS sequence"/>
</dbReference>
<dbReference type="EMBL" id="VNHW01000003">
    <property type="protein sequence ID" value="TYP89093.1"/>
    <property type="molecule type" value="Genomic_DNA"/>
</dbReference>
<dbReference type="RefSeq" id="WP_166532298.1">
    <property type="nucleotide sequence ID" value="NZ_VNHW01000003.1"/>
</dbReference>
<protein>
    <submittedName>
        <fullName evidence="2">Uncharacterized protein</fullName>
    </submittedName>
</protein>
<reference evidence="2 3" key="1">
    <citation type="submission" date="2019-07" db="EMBL/GenBank/DDBJ databases">
        <title>Genomic Encyclopedia of Archaeal and Bacterial Type Strains, Phase II (KMG-II): from individual species to whole genera.</title>
        <authorList>
            <person name="Goeker M."/>
        </authorList>
    </citation>
    <scope>NUCLEOTIDE SEQUENCE [LARGE SCALE GENOMIC DNA]</scope>
    <source>
        <strain evidence="2 3">DSM 46842</strain>
    </source>
</reference>
<evidence type="ECO:0000256" key="1">
    <source>
        <dbReference type="SAM" id="Phobius"/>
    </source>
</evidence>
<gene>
    <name evidence="2" type="ORF">BD833_103250</name>
</gene>
<keyword evidence="1" id="KW-0472">Membrane</keyword>
<organism evidence="2 3">
    <name type="scientific">Blastococcus xanthinilyticus</name>
    <dbReference type="NCBI Taxonomy" id="1564164"/>
    <lineage>
        <taxon>Bacteria</taxon>
        <taxon>Bacillati</taxon>
        <taxon>Actinomycetota</taxon>
        <taxon>Actinomycetes</taxon>
        <taxon>Geodermatophilales</taxon>
        <taxon>Geodermatophilaceae</taxon>
        <taxon>Blastococcus</taxon>
    </lineage>
</organism>
<sequence length="170" mass="17167">MAAVLLSVHVVAAVVFVGSVTVAVSLFPRYARLALDGTTARSAVPALQLLHRITRVYAVLALAVPVFGLATAAQLGVLGNAWVQVSMALTALAGLLLAAVVLPGQRELLSRAADGSGEPPGSGAAATTRAAALDAPALVRRLGAYSGVVNLLWVVVVVLMIVRPGSTTGV</sequence>
<feature type="transmembrane region" description="Helical" evidence="1">
    <location>
        <begin position="6"/>
        <end position="27"/>
    </location>
</feature>
<feature type="transmembrane region" description="Helical" evidence="1">
    <location>
        <begin position="142"/>
        <end position="162"/>
    </location>
</feature>
<evidence type="ECO:0000313" key="2">
    <source>
        <dbReference type="EMBL" id="TYP89093.1"/>
    </source>
</evidence>
<keyword evidence="1" id="KW-1133">Transmembrane helix</keyword>
<keyword evidence="1" id="KW-0812">Transmembrane</keyword>
<feature type="transmembrane region" description="Helical" evidence="1">
    <location>
        <begin position="81"/>
        <end position="102"/>
    </location>
</feature>
<comment type="caution">
    <text evidence="2">The sequence shown here is derived from an EMBL/GenBank/DDBJ whole genome shotgun (WGS) entry which is preliminary data.</text>
</comment>
<accession>A0A5S5CZB9</accession>
<evidence type="ECO:0000313" key="3">
    <source>
        <dbReference type="Proteomes" id="UP000322499"/>
    </source>
</evidence>